<evidence type="ECO:0000256" key="2">
    <source>
        <dbReference type="SAM" id="SignalP"/>
    </source>
</evidence>
<name>A0A1C6U701_9ACTN</name>
<protein>
    <recommendedName>
        <fullName evidence="5">Secreted protein</fullName>
    </recommendedName>
</protein>
<organism evidence="3 4">
    <name type="scientific">Micromonospora peucetia</name>
    <dbReference type="NCBI Taxonomy" id="47871"/>
    <lineage>
        <taxon>Bacteria</taxon>
        <taxon>Bacillati</taxon>
        <taxon>Actinomycetota</taxon>
        <taxon>Actinomycetes</taxon>
        <taxon>Micromonosporales</taxon>
        <taxon>Micromonosporaceae</taxon>
        <taxon>Micromonospora</taxon>
    </lineage>
</organism>
<evidence type="ECO:0000256" key="1">
    <source>
        <dbReference type="SAM" id="MobiDB-lite"/>
    </source>
</evidence>
<dbReference type="STRING" id="47871.GA0070608_0589"/>
<evidence type="ECO:0008006" key="5">
    <source>
        <dbReference type="Google" id="ProtNLM"/>
    </source>
</evidence>
<feature type="chain" id="PRO_5008747508" description="Secreted protein" evidence="2">
    <location>
        <begin position="30"/>
        <end position="174"/>
    </location>
</feature>
<evidence type="ECO:0000313" key="4">
    <source>
        <dbReference type="Proteomes" id="UP000199343"/>
    </source>
</evidence>
<feature type="region of interest" description="Disordered" evidence="1">
    <location>
        <begin position="37"/>
        <end position="57"/>
    </location>
</feature>
<dbReference type="Proteomes" id="UP000199343">
    <property type="component" value="Unassembled WGS sequence"/>
</dbReference>
<dbReference type="AlphaFoldDB" id="A0A1C6U701"/>
<dbReference type="OrthoDB" id="3375999at2"/>
<evidence type="ECO:0000313" key="3">
    <source>
        <dbReference type="EMBL" id="SCL49797.1"/>
    </source>
</evidence>
<dbReference type="EMBL" id="FMIC01000002">
    <property type="protein sequence ID" value="SCL49797.1"/>
    <property type="molecule type" value="Genomic_DNA"/>
</dbReference>
<accession>A0A1C6U701</accession>
<dbReference type="RefSeq" id="WP_091621194.1">
    <property type="nucleotide sequence ID" value="NZ_FMIC01000002.1"/>
</dbReference>
<sequence>MTTLFRRKAVAVAFAALALTLAGGGIAVAQPAAQTPAEVAQPARQPGSGSQPAVTPAEAAKAKAALAQGPSALATTPGTVASAAVTSGGILLRGSPEVVSATRYGPGQYQVLFNYNVSLKAIHATIGTIDPFNVPPGGEISVAPRLQTPNAVFVQTRNSSGGPSDRPFHLVVAN</sequence>
<gene>
    <name evidence="3" type="ORF">GA0070608_0589</name>
</gene>
<feature type="signal peptide" evidence="2">
    <location>
        <begin position="1"/>
        <end position="29"/>
    </location>
</feature>
<keyword evidence="2" id="KW-0732">Signal</keyword>
<reference evidence="4" key="1">
    <citation type="submission" date="2016-06" db="EMBL/GenBank/DDBJ databases">
        <authorList>
            <person name="Varghese N."/>
            <person name="Submissions Spin"/>
        </authorList>
    </citation>
    <scope>NUCLEOTIDE SEQUENCE [LARGE SCALE GENOMIC DNA]</scope>
    <source>
        <strain evidence="4">DSM 43363</strain>
    </source>
</reference>
<proteinExistence type="predicted"/>